<protein>
    <submittedName>
        <fullName evidence="1">Uncharacterized protein</fullName>
    </submittedName>
</protein>
<dbReference type="EMBL" id="HBUF01116101">
    <property type="protein sequence ID" value="CAG6641200.1"/>
    <property type="molecule type" value="Transcribed_RNA"/>
</dbReference>
<organism evidence="1">
    <name type="scientific">Cacopsylla melanoneura</name>
    <dbReference type="NCBI Taxonomy" id="428564"/>
    <lineage>
        <taxon>Eukaryota</taxon>
        <taxon>Metazoa</taxon>
        <taxon>Ecdysozoa</taxon>
        <taxon>Arthropoda</taxon>
        <taxon>Hexapoda</taxon>
        <taxon>Insecta</taxon>
        <taxon>Pterygota</taxon>
        <taxon>Neoptera</taxon>
        <taxon>Paraneoptera</taxon>
        <taxon>Hemiptera</taxon>
        <taxon>Sternorrhyncha</taxon>
        <taxon>Psylloidea</taxon>
        <taxon>Psyllidae</taxon>
        <taxon>Psyllinae</taxon>
        <taxon>Cacopsylla</taxon>
    </lineage>
</organism>
<dbReference type="EMBL" id="HBUF01116099">
    <property type="protein sequence ID" value="CAG6641192.1"/>
    <property type="molecule type" value="Transcribed_RNA"/>
</dbReference>
<dbReference type="EMBL" id="HBUF01348753">
    <property type="protein sequence ID" value="CAG6711925.1"/>
    <property type="molecule type" value="Transcribed_RNA"/>
</dbReference>
<proteinExistence type="predicted"/>
<dbReference type="EMBL" id="HBUF01116100">
    <property type="protein sequence ID" value="CAG6641196.1"/>
    <property type="molecule type" value="Transcribed_RNA"/>
</dbReference>
<name>A0A8D8VZ79_9HEMI</name>
<reference evidence="1" key="1">
    <citation type="submission" date="2021-05" db="EMBL/GenBank/DDBJ databases">
        <authorList>
            <person name="Alioto T."/>
            <person name="Alioto T."/>
            <person name="Gomez Garrido J."/>
        </authorList>
    </citation>
    <scope>NUCLEOTIDE SEQUENCE</scope>
</reference>
<evidence type="ECO:0000313" key="1">
    <source>
        <dbReference type="EMBL" id="CAG6641192.1"/>
    </source>
</evidence>
<accession>A0A8D8VZ79</accession>
<dbReference type="EMBL" id="HBUF01116102">
    <property type="protein sequence ID" value="CAG6641204.1"/>
    <property type="molecule type" value="Transcribed_RNA"/>
</dbReference>
<sequence length="110" mass="12479">MILMSHLCYSSTNLRSWQLLTAPMSSPYSTKLNRSSNSTCVSPNPGPISSSLPTQLRLILTTLPLSILNPRLGHRRESLSCTRALTRHPVERRFWTSKPKYQCSISTRMM</sequence>
<dbReference type="EMBL" id="HBUF01116103">
    <property type="protein sequence ID" value="CAG6641208.1"/>
    <property type="molecule type" value="Transcribed_RNA"/>
</dbReference>
<dbReference type="EMBL" id="HBUF01348755">
    <property type="protein sequence ID" value="CAG6711933.1"/>
    <property type="molecule type" value="Transcribed_RNA"/>
</dbReference>
<dbReference type="EMBL" id="HBUF01116098">
    <property type="protein sequence ID" value="CAG6641188.1"/>
    <property type="molecule type" value="Transcribed_RNA"/>
</dbReference>
<dbReference type="EMBL" id="HBUF01348754">
    <property type="protein sequence ID" value="CAG6711929.1"/>
    <property type="molecule type" value="Transcribed_RNA"/>
</dbReference>
<dbReference type="AlphaFoldDB" id="A0A8D8VZ79"/>
<dbReference type="EMBL" id="HBUF01116104">
    <property type="protein sequence ID" value="CAG6641212.1"/>
    <property type="molecule type" value="Transcribed_RNA"/>
</dbReference>